<protein>
    <submittedName>
        <fullName evidence="3">Esterase/lipase</fullName>
    </submittedName>
</protein>
<dbReference type="PANTHER" id="PTHR48081:SF6">
    <property type="entry name" value="PEPTIDASE S9 PROLYL OLIGOPEPTIDASE CATALYTIC DOMAIN-CONTAINING PROTEIN"/>
    <property type="match status" value="1"/>
</dbReference>
<dbReference type="InterPro" id="IPR050300">
    <property type="entry name" value="GDXG_lipolytic_enzyme"/>
</dbReference>
<proteinExistence type="predicted"/>
<dbReference type="Pfam" id="PF20434">
    <property type="entry name" value="BD-FAE"/>
    <property type="match status" value="1"/>
</dbReference>
<dbReference type="RefSeq" id="WP_015519880.1">
    <property type="nucleotide sequence ID" value="NC_021012.1"/>
</dbReference>
<evidence type="ECO:0000259" key="2">
    <source>
        <dbReference type="Pfam" id="PF20434"/>
    </source>
</evidence>
<feature type="domain" description="BD-FAE-like" evidence="2">
    <location>
        <begin position="38"/>
        <end position="219"/>
    </location>
</feature>
<dbReference type="Proteomes" id="UP000008953">
    <property type="component" value="Chromosome"/>
</dbReference>
<evidence type="ECO:0000313" key="3">
    <source>
        <dbReference type="EMBL" id="CBL10874.1"/>
    </source>
</evidence>
<sequence>MEKKMLTEVFYLHEKGSLADARLCTYILDDSDSIAIEKRPMMLICPGGGYEHTSDREAEPLAMHFLSIGYHVAVLRYSVAPAVYPTALLEAAASMKLIHEHAKEWHVDTDKIVVQGSSAGGHLAACLSMFWHTKWLAEVAGVTNEILKPAAMLLNYPVITSGEYAHRGSFKQLLGGNETEELLELLSLEKQVTEHTPPAFIWHTYTDQSVPVQNSLLLIGAMKKYEIPVEFHMYPVGKHGLSTCSRLTAMRDGTGIQKECGSWLPLAKRWLIALRDE</sequence>
<name>D4KU34_9FIRM</name>
<dbReference type="PATRIC" id="fig|718255.3.peg.26"/>
<dbReference type="HOGENOM" id="CLU_012494_5_1_9"/>
<evidence type="ECO:0000313" key="4">
    <source>
        <dbReference type="Proteomes" id="UP000008953"/>
    </source>
</evidence>
<dbReference type="PANTHER" id="PTHR48081">
    <property type="entry name" value="AB HYDROLASE SUPERFAMILY PROTEIN C4A8.06C"/>
    <property type="match status" value="1"/>
</dbReference>
<gene>
    <name evidence="3" type="ORF">RO1_00370</name>
</gene>
<dbReference type="SUPFAM" id="SSF53474">
    <property type="entry name" value="alpha/beta-Hydrolases"/>
    <property type="match status" value="1"/>
</dbReference>
<dbReference type="InterPro" id="IPR029058">
    <property type="entry name" value="AB_hydrolase_fold"/>
</dbReference>
<dbReference type="GO" id="GO:0016787">
    <property type="term" value="F:hydrolase activity"/>
    <property type="evidence" value="ECO:0007669"/>
    <property type="project" value="UniProtKB-KW"/>
</dbReference>
<dbReference type="Gene3D" id="3.40.50.1820">
    <property type="entry name" value="alpha/beta hydrolase"/>
    <property type="match status" value="1"/>
</dbReference>
<dbReference type="AlphaFoldDB" id="D4KU34"/>
<evidence type="ECO:0000256" key="1">
    <source>
        <dbReference type="ARBA" id="ARBA00022801"/>
    </source>
</evidence>
<reference evidence="3 4" key="1">
    <citation type="submission" date="2010-03" db="EMBL/GenBank/DDBJ databases">
        <title>The genome sequence of Roseburia intestinalis XB6B4.</title>
        <authorList>
            <consortium name="metaHIT consortium -- http://www.metahit.eu/"/>
            <person name="Pajon A."/>
            <person name="Turner K."/>
            <person name="Parkhill J."/>
            <person name="Bernalier A."/>
        </authorList>
    </citation>
    <scope>NUCLEOTIDE SEQUENCE [LARGE SCALE GENOMIC DNA]</scope>
    <source>
        <strain evidence="3 4">XB6B4</strain>
    </source>
</reference>
<reference evidence="3 4" key="2">
    <citation type="submission" date="2010-03" db="EMBL/GenBank/DDBJ databases">
        <authorList>
            <person name="Pajon A."/>
        </authorList>
    </citation>
    <scope>NUCLEOTIDE SEQUENCE [LARGE SCALE GENOMIC DNA]</scope>
    <source>
        <strain evidence="3 4">XB6B4</strain>
    </source>
</reference>
<dbReference type="InterPro" id="IPR049492">
    <property type="entry name" value="BD-FAE-like_dom"/>
</dbReference>
<organism evidence="3 4">
    <name type="scientific">Roseburia intestinalis XB6B4</name>
    <dbReference type="NCBI Taxonomy" id="718255"/>
    <lineage>
        <taxon>Bacteria</taxon>
        <taxon>Bacillati</taxon>
        <taxon>Bacillota</taxon>
        <taxon>Clostridia</taxon>
        <taxon>Lachnospirales</taxon>
        <taxon>Lachnospiraceae</taxon>
        <taxon>Roseburia</taxon>
    </lineage>
</organism>
<accession>D4KU34</accession>
<dbReference type="KEGG" id="rix:RO1_00370"/>
<dbReference type="EMBL" id="FP929050">
    <property type="protein sequence ID" value="CBL10874.1"/>
    <property type="molecule type" value="Genomic_DNA"/>
</dbReference>
<keyword evidence="1" id="KW-0378">Hydrolase</keyword>